<organism evidence="7 8">
    <name type="scientific">Dehalobacterium formicoaceticum</name>
    <dbReference type="NCBI Taxonomy" id="51515"/>
    <lineage>
        <taxon>Bacteria</taxon>
        <taxon>Bacillati</taxon>
        <taxon>Bacillota</taxon>
        <taxon>Clostridia</taxon>
        <taxon>Eubacteriales</taxon>
        <taxon>Peptococcaceae</taxon>
        <taxon>Dehalobacterium</taxon>
    </lineage>
</organism>
<dbReference type="InterPro" id="IPR005598">
    <property type="entry name" value="ATP_synth_I"/>
</dbReference>
<keyword evidence="3 6" id="KW-0812">Transmembrane</keyword>
<keyword evidence="5 6" id="KW-0472">Membrane</keyword>
<proteinExistence type="predicted"/>
<evidence type="ECO:0000256" key="5">
    <source>
        <dbReference type="ARBA" id="ARBA00023136"/>
    </source>
</evidence>
<dbReference type="EMBL" id="JANPWE010000003">
    <property type="protein sequence ID" value="MCR6545430.1"/>
    <property type="molecule type" value="Genomic_DNA"/>
</dbReference>
<evidence type="ECO:0000256" key="1">
    <source>
        <dbReference type="ARBA" id="ARBA00004651"/>
    </source>
</evidence>
<sequence length="99" mass="11024">MWQEILISLLVGLVFGSLIGALNHWLVWSALKKAGDVPSPAAKNKLMGRYLIRFMLDFLAMATFFIHKDLYVLVGTAVGLTLIGKVLAVKYSFVKKEVK</sequence>
<keyword evidence="4 6" id="KW-1133">Transmembrane helix</keyword>
<feature type="transmembrane region" description="Helical" evidence="6">
    <location>
        <begin position="6"/>
        <end position="29"/>
    </location>
</feature>
<accession>A0ABT1Y3I2</accession>
<keyword evidence="8" id="KW-1185">Reference proteome</keyword>
<feature type="transmembrane region" description="Helical" evidence="6">
    <location>
        <begin position="72"/>
        <end position="93"/>
    </location>
</feature>
<dbReference type="Proteomes" id="UP001524944">
    <property type="component" value="Unassembled WGS sequence"/>
</dbReference>
<protein>
    <submittedName>
        <fullName evidence="7">Uncharacterized protein</fullName>
    </submittedName>
</protein>
<evidence type="ECO:0000256" key="3">
    <source>
        <dbReference type="ARBA" id="ARBA00022692"/>
    </source>
</evidence>
<gene>
    <name evidence="7" type="ORF">NVS47_07855</name>
</gene>
<evidence type="ECO:0000256" key="6">
    <source>
        <dbReference type="SAM" id="Phobius"/>
    </source>
</evidence>
<keyword evidence="2" id="KW-1003">Cell membrane</keyword>
<name>A0ABT1Y3I2_9FIRM</name>
<feature type="transmembrane region" description="Helical" evidence="6">
    <location>
        <begin position="50"/>
        <end position="66"/>
    </location>
</feature>
<dbReference type="Pfam" id="PF03899">
    <property type="entry name" value="ATP-synt_I"/>
    <property type="match status" value="1"/>
</dbReference>
<comment type="subcellular location">
    <subcellularLocation>
        <location evidence="1">Cell membrane</location>
        <topology evidence="1">Multi-pass membrane protein</topology>
    </subcellularLocation>
</comment>
<evidence type="ECO:0000256" key="2">
    <source>
        <dbReference type="ARBA" id="ARBA00022475"/>
    </source>
</evidence>
<comment type="caution">
    <text evidence="7">The sequence shown here is derived from an EMBL/GenBank/DDBJ whole genome shotgun (WGS) entry which is preliminary data.</text>
</comment>
<evidence type="ECO:0000313" key="7">
    <source>
        <dbReference type="EMBL" id="MCR6545430.1"/>
    </source>
</evidence>
<evidence type="ECO:0000313" key="8">
    <source>
        <dbReference type="Proteomes" id="UP001524944"/>
    </source>
</evidence>
<reference evidence="7 8" key="1">
    <citation type="submission" date="2022-08" db="EMBL/GenBank/DDBJ databases">
        <title>Proteogenomics of the novel Dehalobacterium formicoaceticum strain EZ94 highlights a key role of methyltransferases during anaerobic dichloromethane degradation.</title>
        <authorList>
            <person name="Wasmund K."/>
        </authorList>
    </citation>
    <scope>NUCLEOTIDE SEQUENCE [LARGE SCALE GENOMIC DNA]</scope>
    <source>
        <strain evidence="7 8">EZ94</strain>
    </source>
</reference>
<evidence type="ECO:0000256" key="4">
    <source>
        <dbReference type="ARBA" id="ARBA00022989"/>
    </source>
</evidence>
<dbReference type="RefSeq" id="WP_089609291.1">
    <property type="nucleotide sequence ID" value="NZ_CP022121.1"/>
</dbReference>